<dbReference type="Proteomes" id="UP001207468">
    <property type="component" value="Unassembled WGS sequence"/>
</dbReference>
<protein>
    <submittedName>
        <fullName evidence="1">RdRP-domain-containing protein</fullName>
    </submittedName>
</protein>
<accession>A0ACC0UPK4</accession>
<organism evidence="1 2">
    <name type="scientific">Russula earlei</name>
    <dbReference type="NCBI Taxonomy" id="71964"/>
    <lineage>
        <taxon>Eukaryota</taxon>
        <taxon>Fungi</taxon>
        <taxon>Dikarya</taxon>
        <taxon>Basidiomycota</taxon>
        <taxon>Agaricomycotina</taxon>
        <taxon>Agaricomycetes</taxon>
        <taxon>Russulales</taxon>
        <taxon>Russulaceae</taxon>
        <taxon>Russula</taxon>
    </lineage>
</organism>
<proteinExistence type="predicted"/>
<evidence type="ECO:0000313" key="2">
    <source>
        <dbReference type="Proteomes" id="UP001207468"/>
    </source>
</evidence>
<evidence type="ECO:0000313" key="1">
    <source>
        <dbReference type="EMBL" id="KAI9512792.1"/>
    </source>
</evidence>
<reference evidence="1" key="1">
    <citation type="submission" date="2021-03" db="EMBL/GenBank/DDBJ databases">
        <title>Evolutionary priming and transition to the ectomycorrhizal habit in an iconic lineage of mushroom-forming fungi: is preadaptation a requirement?</title>
        <authorList>
            <consortium name="DOE Joint Genome Institute"/>
            <person name="Looney B.P."/>
            <person name="Miyauchi S."/>
            <person name="Morin E."/>
            <person name="Drula E."/>
            <person name="Courty P.E."/>
            <person name="Chicoki N."/>
            <person name="Fauchery L."/>
            <person name="Kohler A."/>
            <person name="Kuo A."/>
            <person name="LaButti K."/>
            <person name="Pangilinan J."/>
            <person name="Lipzen A."/>
            <person name="Riley R."/>
            <person name="Andreopoulos W."/>
            <person name="He G."/>
            <person name="Johnson J."/>
            <person name="Barry K.W."/>
            <person name="Grigoriev I.V."/>
            <person name="Nagy L."/>
            <person name="Hibbett D."/>
            <person name="Henrissat B."/>
            <person name="Matheny P.B."/>
            <person name="Labbe J."/>
            <person name="Martin A.F."/>
        </authorList>
    </citation>
    <scope>NUCLEOTIDE SEQUENCE</scope>
    <source>
        <strain evidence="1">BPL698</strain>
    </source>
</reference>
<gene>
    <name evidence="1" type="ORF">F5148DRAFT_972764</name>
</gene>
<name>A0ACC0UPK4_9AGAM</name>
<comment type="caution">
    <text evidence="1">The sequence shown here is derived from an EMBL/GenBank/DDBJ whole genome shotgun (WGS) entry which is preliminary data.</text>
</comment>
<sequence>MEIFFYDLHFHAKLTDVKRVFANILHSPSYLPQSIPPWNFHVVLFPPKRGKRSGQAHGGCGIVTVPENELGLRLLGGFGITPQLSVFGRRIKLKPSRGTPSDVMLEKIRREPYISPEVQQRLAEIEQSFQLNTVDIQTVQLGWETRHGVFSVEWEKDYQDSRLAFNQKRREIRLRLVEQGNFVRSIVIHWSQISWSATGYADRQYPIIFFSLYSPPIFDIETSSSEKRQRVLELYPDDADLKRVLPYATLSIRLLCRGNGDLKTFRDHCKIARIPAPKDFPYRAEHLELFSEIRLEQFRQWTSTLDWSIAFQLEALLRGRLADTKEVLSISGFVDNMVQRKGVDYTENFLRSVINDSSFEFDGHGDEAFQANFKRYAKDFSWSPLPDPRNPEDGIFNCLHVAISPTSMKLGGPFPERSNRVMRTYAHNHDSFIRVNFVEETDLRYQQDREIDGPNFISRWVSPILREGITIAGRRFHFLAYSQSALRSHTVWFVKDFVDPSDEVITAAKIIERLGKFDGLEYDPKLIYCPARYAARISLAFTTTDSSISVPADEIFIRDDVISGRYCFTDGVGTISPQLARKIWRALQKRGPRSTRRAMTYPRAFQIRLVGAKGMLSVDHNLSGDVVILRRSMIKFDAPHSTDVEIAQAFVRPSKYYLNRSLIMVLEGLGVPYDVFKDLQDAAVQDVYNAQTSLEKAAKTLDQFGLAFSYRVSSTLLHLAKLGLSPDDIGDFYDQMILLAIHHILRDMKNRARIPVNDGDSYTLVGVADVHGYLEEDQVFACVTEQDSNSILYLEGPVLVSRSPIIHPGDVQVVHAIGRPLESPFDSEPLMNTIVFSIQGSRPLPSCLGGGDLDGDMYNVTSFERLHPPLRHPPAAYDPAPKKLLDRPSTIDDVADFVADYINSDVLGLVAINWLMMADYDNIFHEDCLKLCQIHSNAVDYPKSGTPVNVDTIPKPKTTLKPDWSAPETVNVENSFEYYPSRKAIGRLFRVIELPEVQTRNTAARWKSLHDDTSEPDLDEIFAALCMEDRQRDALESAVTHRVKEFINIEPNSEFVKLAIESLGRYSIELLGICACNTIQRRKAVLSEEEAVIGTIAAKCPQRRRRRDAMAQLREQTSYLVKSIRDELSGDDDSSRYDWLAKAWAAWKVSRQLKDRFGAHSYGWIALGEIFDAMKSIEQDETRRSRR</sequence>
<keyword evidence="2" id="KW-1185">Reference proteome</keyword>
<dbReference type="EMBL" id="JAGFNK010000005">
    <property type="protein sequence ID" value="KAI9512792.1"/>
    <property type="molecule type" value="Genomic_DNA"/>
</dbReference>